<feature type="binding site" evidence="10 14">
    <location>
        <begin position="196"/>
        <end position="197"/>
    </location>
    <ligand>
        <name>substrate</name>
    </ligand>
</feature>
<keyword evidence="13" id="KW-0464">Manganese</keyword>
<comment type="cofactor">
    <cofactor evidence="2">
        <name>Mn(2+)</name>
        <dbReference type="ChEBI" id="CHEBI:29035"/>
    </cofactor>
</comment>
<evidence type="ECO:0000256" key="3">
    <source>
        <dbReference type="ARBA" id="ARBA00001941"/>
    </source>
</evidence>
<comment type="caution">
    <text evidence="15">The sequence shown here is derived from an EMBL/GenBank/DDBJ whole genome shotgun (WGS) entry which is preliminary data.</text>
</comment>
<dbReference type="NCBIfam" id="TIGR01163">
    <property type="entry name" value="rpe"/>
    <property type="match status" value="1"/>
</dbReference>
<comment type="catalytic activity">
    <reaction evidence="1 10 11">
        <text>D-ribulose 5-phosphate = D-xylulose 5-phosphate</text>
        <dbReference type="Rhea" id="RHEA:13677"/>
        <dbReference type="ChEBI" id="CHEBI:57737"/>
        <dbReference type="ChEBI" id="CHEBI:58121"/>
        <dbReference type="EC" id="5.1.3.1"/>
    </reaction>
</comment>
<accession>A0A3N4GNK4</accession>
<dbReference type="GO" id="GO:0005737">
    <property type="term" value="C:cytoplasm"/>
    <property type="evidence" value="ECO:0007669"/>
    <property type="project" value="UniProtKB-ARBA"/>
</dbReference>
<feature type="binding site" evidence="10">
    <location>
        <begin position="174"/>
        <end position="176"/>
    </location>
    <ligand>
        <name>substrate</name>
    </ligand>
</feature>
<dbReference type="GO" id="GO:0019323">
    <property type="term" value="P:pentose catabolic process"/>
    <property type="evidence" value="ECO:0007669"/>
    <property type="project" value="UniProtKB-UniRule"/>
</dbReference>
<evidence type="ECO:0000256" key="13">
    <source>
        <dbReference type="PIRSR" id="PIRSR001461-2"/>
    </source>
</evidence>
<keyword evidence="9 10" id="KW-0413">Isomerase</keyword>
<dbReference type="GO" id="GO:0006098">
    <property type="term" value="P:pentose-phosphate shunt"/>
    <property type="evidence" value="ECO:0007669"/>
    <property type="project" value="UniProtKB-UniRule"/>
</dbReference>
<evidence type="ECO:0000256" key="7">
    <source>
        <dbReference type="ARBA" id="ARBA00013188"/>
    </source>
</evidence>
<feature type="binding site" evidence="10 13">
    <location>
        <position position="174"/>
    </location>
    <ligand>
        <name>a divalent metal cation</name>
        <dbReference type="ChEBI" id="CHEBI:60240"/>
    </ligand>
</feature>
<evidence type="ECO:0000256" key="11">
    <source>
        <dbReference type="PIRNR" id="PIRNR001461"/>
    </source>
</evidence>
<sequence length="223" mass="24268">MFIAPSILSADFGNFTGDVKRIEEAGADWVHIDVMDGHFVPNLTFGSGVVEALRPHTKMTLDVHMMVDNPEAHVETFANAGADYFTVHYEATKHLHGLIQTIHKHGMKAGVAINPATPVAAIEPILNDVDMVLVMTVNPGFGGQSFIESTVKKMAQLHEYRREGEGANFLIEVDGGITDETARICAKNGVDAYVAGSYIFNKEDVSAPIDALKQAIKFGRMKI</sequence>
<dbReference type="Gene3D" id="3.20.20.70">
    <property type="entry name" value="Aldolase class I"/>
    <property type="match status" value="1"/>
</dbReference>
<evidence type="ECO:0000256" key="2">
    <source>
        <dbReference type="ARBA" id="ARBA00001936"/>
    </source>
</evidence>
<keyword evidence="10 11" id="KW-0119">Carbohydrate metabolism</keyword>
<dbReference type="GO" id="GO:0046872">
    <property type="term" value="F:metal ion binding"/>
    <property type="evidence" value="ECO:0007669"/>
    <property type="project" value="UniProtKB-UniRule"/>
</dbReference>
<evidence type="ECO:0000256" key="1">
    <source>
        <dbReference type="ARBA" id="ARBA00001782"/>
    </source>
</evidence>
<dbReference type="OrthoDB" id="1645589at2"/>
<dbReference type="PROSITE" id="PS01085">
    <property type="entry name" value="RIBUL_P_3_EPIMER_1"/>
    <property type="match status" value="1"/>
</dbReference>
<comment type="similarity">
    <text evidence="6 10 11">Belongs to the ribulose-phosphate 3-epimerase family.</text>
</comment>
<evidence type="ECO:0000256" key="9">
    <source>
        <dbReference type="ARBA" id="ARBA00023235"/>
    </source>
</evidence>
<feature type="binding site" evidence="10 14">
    <location>
        <position position="6"/>
    </location>
    <ligand>
        <name>substrate</name>
    </ligand>
</feature>
<dbReference type="InterPro" id="IPR000056">
    <property type="entry name" value="Ribul_P_3_epim-like"/>
</dbReference>
<dbReference type="EMBL" id="RKMG01000010">
    <property type="protein sequence ID" value="RPA60711.1"/>
    <property type="molecule type" value="Genomic_DNA"/>
</dbReference>
<evidence type="ECO:0000256" key="8">
    <source>
        <dbReference type="ARBA" id="ARBA00022723"/>
    </source>
</evidence>
<gene>
    <name evidence="10" type="primary">rpe</name>
    <name evidence="15" type="ORF">EF384_04505</name>
</gene>
<keyword evidence="13" id="KW-0170">Cobalt</keyword>
<name>A0A3N4GNK4_9LACT</name>
<dbReference type="PANTHER" id="PTHR11749">
    <property type="entry name" value="RIBULOSE-5-PHOSPHATE-3-EPIMERASE"/>
    <property type="match status" value="1"/>
</dbReference>
<evidence type="ECO:0000313" key="15">
    <source>
        <dbReference type="EMBL" id="RPA60711.1"/>
    </source>
</evidence>
<feature type="active site" description="Proton acceptor" evidence="10 12">
    <location>
        <position position="33"/>
    </location>
</feature>
<evidence type="ECO:0000256" key="6">
    <source>
        <dbReference type="ARBA" id="ARBA00009541"/>
    </source>
</evidence>
<dbReference type="Proteomes" id="UP000273977">
    <property type="component" value="Unassembled WGS sequence"/>
</dbReference>
<evidence type="ECO:0000256" key="10">
    <source>
        <dbReference type="HAMAP-Rule" id="MF_02227"/>
    </source>
</evidence>
<evidence type="ECO:0000256" key="4">
    <source>
        <dbReference type="ARBA" id="ARBA00001947"/>
    </source>
</evidence>
<dbReference type="InterPro" id="IPR013785">
    <property type="entry name" value="Aldolase_TIM"/>
</dbReference>
<dbReference type="GO" id="GO:0004750">
    <property type="term" value="F:D-ribulose-phosphate 3-epimerase activity"/>
    <property type="evidence" value="ECO:0007669"/>
    <property type="project" value="UniProtKB-UniRule"/>
</dbReference>
<comment type="cofactor">
    <cofactor evidence="4">
        <name>Zn(2+)</name>
        <dbReference type="ChEBI" id="CHEBI:29105"/>
    </cofactor>
</comment>
<evidence type="ECO:0000256" key="14">
    <source>
        <dbReference type="PIRSR" id="PIRSR001461-3"/>
    </source>
</evidence>
<evidence type="ECO:0000256" key="5">
    <source>
        <dbReference type="ARBA" id="ARBA00001954"/>
    </source>
</evidence>
<dbReference type="PROSITE" id="PS01086">
    <property type="entry name" value="RIBUL_P_3_EPIMER_2"/>
    <property type="match status" value="1"/>
</dbReference>
<dbReference type="InterPro" id="IPR026019">
    <property type="entry name" value="Ribul_P_3_epim"/>
</dbReference>
<dbReference type="FunFam" id="3.20.20.70:FF:000004">
    <property type="entry name" value="Ribulose-phosphate 3-epimerase"/>
    <property type="match status" value="1"/>
</dbReference>
<dbReference type="EC" id="5.1.3.1" evidence="7 10"/>
<dbReference type="Pfam" id="PF00834">
    <property type="entry name" value="Ribul_P_3_epim"/>
    <property type="match status" value="1"/>
</dbReference>
<protein>
    <recommendedName>
        <fullName evidence="7 10">Ribulose-phosphate 3-epimerase</fullName>
        <ecNumber evidence="7 10">5.1.3.1</ecNumber>
    </recommendedName>
</protein>
<evidence type="ECO:0000313" key="16">
    <source>
        <dbReference type="Proteomes" id="UP000273977"/>
    </source>
</evidence>
<evidence type="ECO:0000256" key="12">
    <source>
        <dbReference type="PIRSR" id="PIRSR001461-1"/>
    </source>
</evidence>
<keyword evidence="16" id="KW-1185">Reference proteome</keyword>
<keyword evidence="13" id="KW-0862">Zinc</keyword>
<keyword evidence="8 10" id="KW-0479">Metal-binding</keyword>
<feature type="binding site" evidence="10 14">
    <location>
        <position position="64"/>
    </location>
    <ligand>
        <name>substrate</name>
    </ligand>
</feature>
<feature type="binding site" evidence="10 14">
    <location>
        <begin position="140"/>
        <end position="143"/>
    </location>
    <ligand>
        <name>substrate</name>
    </ligand>
</feature>
<dbReference type="InterPro" id="IPR011060">
    <property type="entry name" value="RibuloseP-bd_barrel"/>
</dbReference>
<dbReference type="HAMAP" id="MF_02227">
    <property type="entry name" value="RPE"/>
    <property type="match status" value="1"/>
</dbReference>
<feature type="active site" description="Proton donor" evidence="10 12">
    <location>
        <position position="174"/>
    </location>
</feature>
<feature type="binding site" evidence="10 13">
    <location>
        <position position="33"/>
    </location>
    <ligand>
        <name>a divalent metal cation</name>
        <dbReference type="ChEBI" id="CHEBI:60240"/>
    </ligand>
</feature>
<feature type="binding site" evidence="14">
    <location>
        <position position="176"/>
    </location>
    <ligand>
        <name>substrate</name>
    </ligand>
</feature>
<dbReference type="NCBIfam" id="NF004076">
    <property type="entry name" value="PRK05581.1-4"/>
    <property type="match status" value="1"/>
</dbReference>
<comment type="cofactor">
    <cofactor evidence="5">
        <name>Fe(2+)</name>
        <dbReference type="ChEBI" id="CHEBI:29033"/>
    </cofactor>
</comment>
<proteinExistence type="inferred from homology"/>
<comment type="cofactor">
    <cofactor evidence="3">
        <name>Co(2+)</name>
        <dbReference type="ChEBI" id="CHEBI:48828"/>
    </cofactor>
</comment>
<dbReference type="SUPFAM" id="SSF51366">
    <property type="entry name" value="Ribulose-phoshate binding barrel"/>
    <property type="match status" value="1"/>
</dbReference>
<comment type="pathway">
    <text evidence="10">Carbohydrate degradation.</text>
</comment>
<organism evidence="15 16">
    <name type="scientific">Aerococcus agrisoli</name>
    <dbReference type="NCBI Taxonomy" id="2487350"/>
    <lineage>
        <taxon>Bacteria</taxon>
        <taxon>Bacillati</taxon>
        <taxon>Bacillota</taxon>
        <taxon>Bacilli</taxon>
        <taxon>Lactobacillales</taxon>
        <taxon>Aerococcaceae</taxon>
        <taxon>Aerococcus</taxon>
    </lineage>
</organism>
<dbReference type="CDD" id="cd00429">
    <property type="entry name" value="RPE"/>
    <property type="match status" value="1"/>
</dbReference>
<feature type="binding site" evidence="10 13">
    <location>
        <position position="64"/>
    </location>
    <ligand>
        <name>a divalent metal cation</name>
        <dbReference type="ChEBI" id="CHEBI:60240"/>
    </ligand>
</feature>
<dbReference type="AlphaFoldDB" id="A0A3N4GNK4"/>
<reference evidence="15 16" key="1">
    <citation type="submission" date="2018-11" db="EMBL/GenBank/DDBJ databases">
        <title>Aerococcus sp. SJQ22, whole genome shotgun sequence.</title>
        <authorList>
            <person name="Sun L."/>
            <person name="Gao X."/>
            <person name="Chen W."/>
            <person name="Huang K."/>
        </authorList>
    </citation>
    <scope>NUCLEOTIDE SEQUENCE [LARGE SCALE GENOMIC DNA]</scope>
    <source>
        <strain evidence="15 16">SJQ22</strain>
    </source>
</reference>
<comment type="cofactor">
    <cofactor evidence="10 13">
        <name>a divalent metal cation</name>
        <dbReference type="ChEBI" id="CHEBI:60240"/>
    </cofactor>
    <text evidence="10 13">Binds 1 divalent metal cation per subunit.</text>
</comment>
<dbReference type="PIRSF" id="PIRSF001461">
    <property type="entry name" value="RPE"/>
    <property type="match status" value="1"/>
</dbReference>
<feature type="binding site" evidence="10 13">
    <location>
        <position position="31"/>
    </location>
    <ligand>
        <name>a divalent metal cation</name>
        <dbReference type="ChEBI" id="CHEBI:60240"/>
    </ligand>
</feature>
<comment type="function">
    <text evidence="10">Catalyzes the reversible epimerization of D-ribulose 5-phosphate to D-xylulose 5-phosphate.</text>
</comment>
<dbReference type="RefSeq" id="WP_123779791.1">
    <property type="nucleotide sequence ID" value="NZ_RKMG01000010.1"/>
</dbReference>